<accession>A0ABU7D1H5</accession>
<sequence length="99" mass="10814">MREVLCLCTPPPSPGCAGLRCCGDATLCGPTHCLRGFQVDVPCLETELFIFTQQQSISDRHIIQRPLETVRSVEKSHNNNVCSQQVGSDGEVERGGLNE</sequence>
<reference evidence="1 2" key="1">
    <citation type="submission" date="2021-06" db="EMBL/GenBank/DDBJ databases">
        <authorList>
            <person name="Palmer J.M."/>
        </authorList>
    </citation>
    <scope>NUCLEOTIDE SEQUENCE [LARGE SCALE GENOMIC DNA]</scope>
    <source>
        <strain evidence="1 2">CL_MEX2019</strain>
        <tissue evidence="1">Muscle</tissue>
    </source>
</reference>
<organism evidence="1 2">
    <name type="scientific">Characodon lateralis</name>
    <dbReference type="NCBI Taxonomy" id="208331"/>
    <lineage>
        <taxon>Eukaryota</taxon>
        <taxon>Metazoa</taxon>
        <taxon>Chordata</taxon>
        <taxon>Craniata</taxon>
        <taxon>Vertebrata</taxon>
        <taxon>Euteleostomi</taxon>
        <taxon>Actinopterygii</taxon>
        <taxon>Neopterygii</taxon>
        <taxon>Teleostei</taxon>
        <taxon>Neoteleostei</taxon>
        <taxon>Acanthomorphata</taxon>
        <taxon>Ovalentaria</taxon>
        <taxon>Atherinomorphae</taxon>
        <taxon>Cyprinodontiformes</taxon>
        <taxon>Goodeidae</taxon>
        <taxon>Characodon</taxon>
    </lineage>
</organism>
<evidence type="ECO:0000313" key="1">
    <source>
        <dbReference type="EMBL" id="MED6267804.1"/>
    </source>
</evidence>
<evidence type="ECO:0000313" key="2">
    <source>
        <dbReference type="Proteomes" id="UP001352852"/>
    </source>
</evidence>
<protein>
    <submittedName>
        <fullName evidence="1">Uncharacterized protein</fullName>
    </submittedName>
</protein>
<dbReference type="Proteomes" id="UP001352852">
    <property type="component" value="Unassembled WGS sequence"/>
</dbReference>
<proteinExistence type="predicted"/>
<name>A0ABU7D1H5_9TELE</name>
<keyword evidence="2" id="KW-1185">Reference proteome</keyword>
<dbReference type="EMBL" id="JAHUTJ010009435">
    <property type="protein sequence ID" value="MED6267804.1"/>
    <property type="molecule type" value="Genomic_DNA"/>
</dbReference>
<gene>
    <name evidence="1" type="ORF">CHARACLAT_015760</name>
</gene>
<comment type="caution">
    <text evidence="1">The sequence shown here is derived from an EMBL/GenBank/DDBJ whole genome shotgun (WGS) entry which is preliminary data.</text>
</comment>